<reference evidence="3 4" key="1">
    <citation type="submission" date="2019-02" db="EMBL/GenBank/DDBJ databases">
        <title>Deep-cultivation of Planctomycetes and their phenomic and genomic characterization uncovers novel biology.</title>
        <authorList>
            <person name="Wiegand S."/>
            <person name="Jogler M."/>
            <person name="Boedeker C."/>
            <person name="Pinto D."/>
            <person name="Vollmers J."/>
            <person name="Rivas-Marin E."/>
            <person name="Kohn T."/>
            <person name="Peeters S.H."/>
            <person name="Heuer A."/>
            <person name="Rast P."/>
            <person name="Oberbeckmann S."/>
            <person name="Bunk B."/>
            <person name="Jeske O."/>
            <person name="Meyerdierks A."/>
            <person name="Storesund J.E."/>
            <person name="Kallscheuer N."/>
            <person name="Luecker S."/>
            <person name="Lage O.M."/>
            <person name="Pohl T."/>
            <person name="Merkel B.J."/>
            <person name="Hornburger P."/>
            <person name="Mueller R.-W."/>
            <person name="Bruemmer F."/>
            <person name="Labrenz M."/>
            <person name="Spormann A.M."/>
            <person name="Op Den Camp H."/>
            <person name="Overmann J."/>
            <person name="Amann R."/>
            <person name="Jetten M.S.M."/>
            <person name="Mascher T."/>
            <person name="Medema M.H."/>
            <person name="Devos D.P."/>
            <person name="Kaster A.-K."/>
            <person name="Ovreas L."/>
            <person name="Rohde M."/>
            <person name="Galperin M.Y."/>
            <person name="Jogler C."/>
        </authorList>
    </citation>
    <scope>NUCLEOTIDE SEQUENCE [LARGE SCALE GENOMIC DNA]</scope>
    <source>
        <strain evidence="3 4">CA85</strain>
    </source>
</reference>
<dbReference type="AlphaFoldDB" id="A0A5C5XWW9"/>
<organism evidence="3 4">
    <name type="scientific">Allorhodopirellula solitaria</name>
    <dbReference type="NCBI Taxonomy" id="2527987"/>
    <lineage>
        <taxon>Bacteria</taxon>
        <taxon>Pseudomonadati</taxon>
        <taxon>Planctomycetota</taxon>
        <taxon>Planctomycetia</taxon>
        <taxon>Pirellulales</taxon>
        <taxon>Pirellulaceae</taxon>
        <taxon>Allorhodopirellula</taxon>
    </lineage>
</organism>
<name>A0A5C5XWW9_9BACT</name>
<accession>A0A5C5XWW9</accession>
<evidence type="ECO:0000313" key="4">
    <source>
        <dbReference type="Proteomes" id="UP000318053"/>
    </source>
</evidence>
<evidence type="ECO:0000256" key="2">
    <source>
        <dbReference type="SAM" id="SignalP"/>
    </source>
</evidence>
<comment type="caution">
    <text evidence="3">The sequence shown here is derived from an EMBL/GenBank/DDBJ whole genome shotgun (WGS) entry which is preliminary data.</text>
</comment>
<protein>
    <submittedName>
        <fullName evidence="3">Uncharacterized protein</fullName>
    </submittedName>
</protein>
<feature type="chain" id="PRO_5023004677" evidence="2">
    <location>
        <begin position="31"/>
        <end position="657"/>
    </location>
</feature>
<sequence length="657" mass="72716" precursor="true">MTSITVRLARYCSFALVVGVVSLGQQVAVAQDRGTAGDAVTFESDCPPASRLLPSDTMAYLRIRNTTEMKAGFSRSTLGQMLEDPAMRPFVSDSYQTISQLMEEFASQIGLSLDEMLSIPQGQVALAIVPGASPEAAEAKPNEEETDEQIARRMQQQRRSQNSFGGVFIVETGRQNDSADSMERLLTQIGELATRNQFVESEEKLGGHSVTTWQPPRQRGPTVEWFYRDGVYVIGIGRETATDVLRRWQETDPPENRKEAAQQSKSATSDLTTSENLSSNADFGAVMTRSVGAEAETPQVTFFANPYAIAKKIISRSTSSFFIMPIVEELGIEKIRGIGGSVFRGGDIVEGIMHLHVVIDPPRDGFFGVIRPEPVEPTPPNWAPADSTSYLTSNWDVVTAADNLAKIVNRFAGEGKFEEFTEDRIQARLNVSLKDDLLANLTGRYVGIRRYQAPAAWNSVARVDALQVRDVDKAKAMLDKIRDRLPAADMKPESIGGVQVYFLRPGRELPDTLRRVERSLMLLDDYLVLSDSREIAEQILRARGGAQPRLADDADYALMLSELGAKLAGEQPFFLSFNRDADSYRVLYEMAASPKLADAFGQRGENNPVAGKFGDLLRRQKLPKFDDLRKYFNVSGSFAYDESGGLHFGMMTLRPLE</sequence>
<dbReference type="RefSeq" id="WP_146391515.1">
    <property type="nucleotide sequence ID" value="NZ_SJPK01000005.1"/>
</dbReference>
<evidence type="ECO:0000313" key="3">
    <source>
        <dbReference type="EMBL" id="TWT66395.1"/>
    </source>
</evidence>
<feature type="region of interest" description="Disordered" evidence="1">
    <location>
        <begin position="250"/>
        <end position="276"/>
    </location>
</feature>
<proteinExistence type="predicted"/>
<feature type="compositionally biased region" description="Basic and acidic residues" evidence="1">
    <location>
        <begin position="250"/>
        <end position="260"/>
    </location>
</feature>
<dbReference type="OrthoDB" id="253793at2"/>
<feature type="signal peptide" evidence="2">
    <location>
        <begin position="1"/>
        <end position="30"/>
    </location>
</feature>
<feature type="compositionally biased region" description="Polar residues" evidence="1">
    <location>
        <begin position="261"/>
        <end position="276"/>
    </location>
</feature>
<keyword evidence="4" id="KW-1185">Reference proteome</keyword>
<gene>
    <name evidence="3" type="ORF">CA85_24890</name>
</gene>
<dbReference type="Proteomes" id="UP000318053">
    <property type="component" value="Unassembled WGS sequence"/>
</dbReference>
<dbReference type="EMBL" id="SJPK01000005">
    <property type="protein sequence ID" value="TWT66395.1"/>
    <property type="molecule type" value="Genomic_DNA"/>
</dbReference>
<keyword evidence="2" id="KW-0732">Signal</keyword>
<evidence type="ECO:0000256" key="1">
    <source>
        <dbReference type="SAM" id="MobiDB-lite"/>
    </source>
</evidence>
<dbReference type="InterPro" id="IPR021787">
    <property type="entry name" value="DUF3352"/>
</dbReference>
<dbReference type="Pfam" id="PF11832">
    <property type="entry name" value="DUF3352"/>
    <property type="match status" value="1"/>
</dbReference>